<reference evidence="1" key="1">
    <citation type="submission" date="2016-10" db="EMBL/GenBank/DDBJ databases">
        <title>Genome sequence of Streptomyces mangrovisoli MUSC 149.</title>
        <authorList>
            <person name="Lee L.-H."/>
            <person name="Ser H.-L."/>
        </authorList>
    </citation>
    <scope>NUCLEOTIDE SEQUENCE [LARGE SCALE GENOMIC DNA]</scope>
    <source>
        <strain evidence="1">MUSC 149</strain>
    </source>
</reference>
<comment type="caution">
    <text evidence="1">The sequence shown here is derived from an EMBL/GenBank/DDBJ whole genome shotgun (WGS) entry which is preliminary data.</text>
</comment>
<gene>
    <name evidence="1" type="ORF">WN71_033050</name>
</gene>
<protein>
    <submittedName>
        <fullName evidence="1">Uncharacterized protein</fullName>
    </submittedName>
</protein>
<keyword evidence="2" id="KW-1185">Reference proteome</keyword>
<dbReference type="RefSeq" id="WP_046591859.1">
    <property type="nucleotide sequence ID" value="NZ_LAVA02000097.1"/>
</dbReference>
<evidence type="ECO:0000313" key="2">
    <source>
        <dbReference type="Proteomes" id="UP000034196"/>
    </source>
</evidence>
<proteinExistence type="predicted"/>
<evidence type="ECO:0000313" key="1">
    <source>
        <dbReference type="EMBL" id="OIJ63647.1"/>
    </source>
</evidence>
<name>A0A1J4NMS7_9ACTN</name>
<sequence>MSHVSISGGTFIGGQFATQIENINSTIAGVVQQGSPQLAEALQVLRQAVQDQGGLGDDERADLLDNVGYLAQAAQTPPERRNRGLVRSVLAALTVAASSGEEVRRAMEAWGGVLHGILP</sequence>
<dbReference type="OrthoDB" id="4351198at2"/>
<accession>A0A1J4NMS7</accession>
<dbReference type="STRING" id="1428628.WN71_033050"/>
<organism evidence="1 2">
    <name type="scientific">Streptomyces mangrovisoli</name>
    <dbReference type="NCBI Taxonomy" id="1428628"/>
    <lineage>
        <taxon>Bacteria</taxon>
        <taxon>Bacillati</taxon>
        <taxon>Actinomycetota</taxon>
        <taxon>Actinomycetes</taxon>
        <taxon>Kitasatosporales</taxon>
        <taxon>Streptomycetaceae</taxon>
        <taxon>Streptomyces</taxon>
    </lineage>
</organism>
<dbReference type="AlphaFoldDB" id="A0A1J4NMS7"/>
<dbReference type="EMBL" id="LAVA02000097">
    <property type="protein sequence ID" value="OIJ63647.1"/>
    <property type="molecule type" value="Genomic_DNA"/>
</dbReference>
<dbReference type="Proteomes" id="UP000034196">
    <property type="component" value="Unassembled WGS sequence"/>
</dbReference>